<accession>A0A2P2NZL1</accession>
<reference evidence="1" key="1">
    <citation type="submission" date="2018-02" db="EMBL/GenBank/DDBJ databases">
        <title>Rhizophora mucronata_Transcriptome.</title>
        <authorList>
            <person name="Meera S.P."/>
            <person name="Sreeshan A."/>
            <person name="Augustine A."/>
        </authorList>
    </citation>
    <scope>NUCLEOTIDE SEQUENCE</scope>
    <source>
        <tissue evidence="1">Leaf</tissue>
    </source>
</reference>
<protein>
    <submittedName>
        <fullName evidence="1">Uncharacterized protein</fullName>
    </submittedName>
</protein>
<sequence>MKQNLDMYKKNRDLILLIQPHRKDKLHLLFSRLMAAGSNRKNQGPRKISVTYQNKI</sequence>
<name>A0A2P2NZL1_RHIMU</name>
<proteinExistence type="predicted"/>
<evidence type="ECO:0000313" key="1">
    <source>
        <dbReference type="EMBL" id="MBX47849.1"/>
    </source>
</evidence>
<dbReference type="AlphaFoldDB" id="A0A2P2NZL1"/>
<dbReference type="EMBL" id="GGEC01067365">
    <property type="protein sequence ID" value="MBX47849.1"/>
    <property type="molecule type" value="Transcribed_RNA"/>
</dbReference>
<organism evidence="1">
    <name type="scientific">Rhizophora mucronata</name>
    <name type="common">Asiatic mangrove</name>
    <dbReference type="NCBI Taxonomy" id="61149"/>
    <lineage>
        <taxon>Eukaryota</taxon>
        <taxon>Viridiplantae</taxon>
        <taxon>Streptophyta</taxon>
        <taxon>Embryophyta</taxon>
        <taxon>Tracheophyta</taxon>
        <taxon>Spermatophyta</taxon>
        <taxon>Magnoliopsida</taxon>
        <taxon>eudicotyledons</taxon>
        <taxon>Gunneridae</taxon>
        <taxon>Pentapetalae</taxon>
        <taxon>rosids</taxon>
        <taxon>fabids</taxon>
        <taxon>Malpighiales</taxon>
        <taxon>Rhizophoraceae</taxon>
        <taxon>Rhizophora</taxon>
    </lineage>
</organism>